<protein>
    <submittedName>
        <fullName evidence="2">Uncharacterized protein</fullName>
    </submittedName>
</protein>
<sequence>MPDDAPNSKSANSPFETPGREGEKGGQNFAPPHHHHYGPGIADSIPVATLPPTLTPATTTRQSVSLGVLSTLWGSTNNPTTSSHNTSPPPDTSIPSIITHAPSPETQKPPSDLTGSSIPSTTTTLTNTLPPTQSAALRALNAPAFQSHTSSNPKSKSAKSTSSRTTLSSQPVVVRTYSGSRHTSRPSSGVNSPRLFPNMNGSASGNPSVEEFSFSAILRAVDPEIRDAIDAIAEICARSRYSLADEYDAHLPPQGEITSTGVGWGMNMGALMGRGRISRVGQGWTAAENTLTAVPEASSSSERLAGDSRGSVTGGSGKIKRSQSAYGSLKSVISGGSGKRKAIDVDAFKSDEQVGVLQNEEQKPLGPHWAVNASSPSNHPSIILVTSPKASKQLSLDISSSIKDIPEGSESQSNESPLNSPNPKQMPLHRRHTSTSSIPHFHTGSSTLSSIVAWIPWHRGPDLDPGPSSDTTQAEARLKEMLKIAQASRTGKGKAPVGAA</sequence>
<feature type="compositionally biased region" description="Low complexity" evidence="1">
    <location>
        <begin position="149"/>
        <end position="169"/>
    </location>
</feature>
<feature type="compositionally biased region" description="Polar residues" evidence="1">
    <location>
        <begin position="292"/>
        <end position="302"/>
    </location>
</feature>
<keyword evidence="3" id="KW-1185">Reference proteome</keyword>
<dbReference type="OrthoDB" id="5339332at2759"/>
<feature type="region of interest" description="Disordered" evidence="1">
    <location>
        <begin position="1"/>
        <end position="62"/>
    </location>
</feature>
<dbReference type="Proteomes" id="UP000800200">
    <property type="component" value="Unassembled WGS sequence"/>
</dbReference>
<evidence type="ECO:0000313" key="3">
    <source>
        <dbReference type="Proteomes" id="UP000800200"/>
    </source>
</evidence>
<dbReference type="AlphaFoldDB" id="A0A6A6DJV8"/>
<feature type="compositionally biased region" description="Polar residues" evidence="1">
    <location>
        <begin position="177"/>
        <end position="191"/>
    </location>
</feature>
<accession>A0A6A6DJV8</accession>
<name>A0A6A6DJV8_9PEZI</name>
<feature type="compositionally biased region" description="Low complexity" evidence="1">
    <location>
        <begin position="113"/>
        <end position="129"/>
    </location>
</feature>
<evidence type="ECO:0000313" key="2">
    <source>
        <dbReference type="EMBL" id="KAF2179807.1"/>
    </source>
</evidence>
<feature type="region of interest" description="Disordered" evidence="1">
    <location>
        <begin position="75"/>
        <end position="129"/>
    </location>
</feature>
<feature type="region of interest" description="Disordered" evidence="1">
    <location>
        <begin position="403"/>
        <end position="442"/>
    </location>
</feature>
<feature type="region of interest" description="Disordered" evidence="1">
    <location>
        <begin position="292"/>
        <end position="321"/>
    </location>
</feature>
<feature type="compositionally biased region" description="Low complexity" evidence="1">
    <location>
        <begin position="48"/>
        <end position="60"/>
    </location>
</feature>
<evidence type="ECO:0000256" key="1">
    <source>
        <dbReference type="SAM" id="MobiDB-lite"/>
    </source>
</evidence>
<feature type="compositionally biased region" description="Low complexity" evidence="1">
    <location>
        <begin position="75"/>
        <end position="86"/>
    </location>
</feature>
<proteinExistence type="predicted"/>
<feature type="region of interest" description="Disordered" evidence="1">
    <location>
        <begin position="145"/>
        <end position="207"/>
    </location>
</feature>
<dbReference type="EMBL" id="ML994662">
    <property type="protein sequence ID" value="KAF2179807.1"/>
    <property type="molecule type" value="Genomic_DNA"/>
</dbReference>
<reference evidence="2" key="1">
    <citation type="journal article" date="2020" name="Stud. Mycol.">
        <title>101 Dothideomycetes genomes: a test case for predicting lifestyles and emergence of pathogens.</title>
        <authorList>
            <person name="Haridas S."/>
            <person name="Albert R."/>
            <person name="Binder M."/>
            <person name="Bloem J."/>
            <person name="Labutti K."/>
            <person name="Salamov A."/>
            <person name="Andreopoulos B."/>
            <person name="Baker S."/>
            <person name="Barry K."/>
            <person name="Bills G."/>
            <person name="Bluhm B."/>
            <person name="Cannon C."/>
            <person name="Castanera R."/>
            <person name="Culley D."/>
            <person name="Daum C."/>
            <person name="Ezra D."/>
            <person name="Gonzalez J."/>
            <person name="Henrissat B."/>
            <person name="Kuo A."/>
            <person name="Liang C."/>
            <person name="Lipzen A."/>
            <person name="Lutzoni F."/>
            <person name="Magnuson J."/>
            <person name="Mondo S."/>
            <person name="Nolan M."/>
            <person name="Ohm R."/>
            <person name="Pangilinan J."/>
            <person name="Park H.-J."/>
            <person name="Ramirez L."/>
            <person name="Alfaro M."/>
            <person name="Sun H."/>
            <person name="Tritt A."/>
            <person name="Yoshinaga Y."/>
            <person name="Zwiers L.-H."/>
            <person name="Turgeon B."/>
            <person name="Goodwin S."/>
            <person name="Spatafora J."/>
            <person name="Crous P."/>
            <person name="Grigoriev I."/>
        </authorList>
    </citation>
    <scope>NUCLEOTIDE SEQUENCE</scope>
    <source>
        <strain evidence="2">CBS 207.26</strain>
    </source>
</reference>
<organism evidence="2 3">
    <name type="scientific">Zopfia rhizophila CBS 207.26</name>
    <dbReference type="NCBI Taxonomy" id="1314779"/>
    <lineage>
        <taxon>Eukaryota</taxon>
        <taxon>Fungi</taxon>
        <taxon>Dikarya</taxon>
        <taxon>Ascomycota</taxon>
        <taxon>Pezizomycotina</taxon>
        <taxon>Dothideomycetes</taxon>
        <taxon>Dothideomycetes incertae sedis</taxon>
        <taxon>Zopfiaceae</taxon>
        <taxon>Zopfia</taxon>
    </lineage>
</organism>
<feature type="compositionally biased region" description="Polar residues" evidence="1">
    <location>
        <begin position="409"/>
        <end position="423"/>
    </location>
</feature>
<gene>
    <name evidence="2" type="ORF">K469DRAFT_715900</name>
</gene>